<organism evidence="3 4">
    <name type="scientific">Tritrichomonas musculus</name>
    <dbReference type="NCBI Taxonomy" id="1915356"/>
    <lineage>
        <taxon>Eukaryota</taxon>
        <taxon>Metamonada</taxon>
        <taxon>Parabasalia</taxon>
        <taxon>Tritrichomonadida</taxon>
        <taxon>Tritrichomonadidae</taxon>
        <taxon>Tritrichomonas</taxon>
    </lineage>
</organism>
<evidence type="ECO:0000259" key="2">
    <source>
        <dbReference type="PROSITE" id="PS50125"/>
    </source>
</evidence>
<keyword evidence="1" id="KW-0472">Membrane</keyword>
<feature type="transmembrane region" description="Helical" evidence="1">
    <location>
        <begin position="101"/>
        <end position="118"/>
    </location>
</feature>
<feature type="transmembrane region" description="Helical" evidence="1">
    <location>
        <begin position="199"/>
        <end position="219"/>
    </location>
</feature>
<feature type="transmembrane region" description="Helical" evidence="1">
    <location>
        <begin position="57"/>
        <end position="81"/>
    </location>
</feature>
<protein>
    <recommendedName>
        <fullName evidence="2">Guanylate cyclase domain-containing protein</fullName>
    </recommendedName>
</protein>
<feature type="transmembrane region" description="Helical" evidence="1">
    <location>
        <begin position="877"/>
        <end position="900"/>
    </location>
</feature>
<dbReference type="InterPro" id="IPR001054">
    <property type="entry name" value="A/G_cyclase"/>
</dbReference>
<feature type="transmembrane region" description="Helical" evidence="1">
    <location>
        <begin position="239"/>
        <end position="259"/>
    </location>
</feature>
<reference evidence="3 4" key="1">
    <citation type="submission" date="2024-04" db="EMBL/GenBank/DDBJ databases">
        <title>Tritrichomonas musculus Genome.</title>
        <authorList>
            <person name="Alves-Ferreira E."/>
            <person name="Grigg M."/>
            <person name="Lorenzi H."/>
            <person name="Galac M."/>
        </authorList>
    </citation>
    <scope>NUCLEOTIDE SEQUENCE [LARGE SCALE GENOMIC DNA]</scope>
    <source>
        <strain evidence="3 4">EAF2021</strain>
    </source>
</reference>
<dbReference type="SMART" id="SM00044">
    <property type="entry name" value="CYCc"/>
    <property type="match status" value="1"/>
</dbReference>
<dbReference type="Pfam" id="PF00211">
    <property type="entry name" value="Guanylate_cyc"/>
    <property type="match status" value="1"/>
</dbReference>
<dbReference type="Proteomes" id="UP001470230">
    <property type="component" value="Unassembled WGS sequence"/>
</dbReference>
<sequence length="1588" mass="182336">MSTSVSLNKGQIKETQSMSSYENTSICSSSLISSKNERLKFLRKSPIKRARRSFINLYSYLFSALPIQSFVCKLMFGLRLLQMFIVSFFYPNETLYRKGNYSYSVGVFLSIFTRFFPIGSDIKYQMVLGYIYIAFFIIHILFLSFSAYYFEKKSTLPSFIPTLLSYVFLIIEHLPHCWIMSLIGVITSQESGNITDEQIVIVVLSSITAIIFFILHQLLNISTIFFTPSAFRTANPWPQSSMTFTISVICFLSEFSGHYSNKTVSIILMCLTVVGYCLIFCFMMFFARFLSGFQEMIFSSVTFGSIVNSIISIIYFILDKAMPEYIIIIIILIIVICLLLGSYFHTFYFIKSIQILDSLEESKENYSMFKRSSQLIPHILVGFQVNHRYCLSYSVFVDSLNVFEEDFSLLVYFAKFLAIYPEEYSQLNWVYMMVQKIEKKNIKKKYIKAQLMTILMRRESTLSNELKKKLQSISNLIVTAKLRMRNTWEAALSGSTSELEPLFLLYSSIVKQIDLKFTYLQNYHSNNQYALSALSNYEREVQANYELSSFHREKARKIKLGHSEGVDQVYLYGRVYFPNLPPRPIYHNMRPTAARPNIPTNAQVGGSSAASGSDFGSIDEGQIIDDDGFLYIQDMQTRLRNTIMNMSISSLRMSITLTLVMVALFFVIPYIVVLVLIRPMETMISDPVKYLTNLDKVHKYVLHLYGLTCHWIMEDAPLYIRNLCGNSDGSQEDVWSVDGGVPQNIGGDCHTNKMMTYFAEKALEALDELSEIKKDKSKNIILKEVKDTLFNDTTLFIVYATFNIPRGQVNKSLQQNSVDSVLNVLKIANSKHPSEYATSRQLVNLLFNSFQFETCIKDLTEKLLNYINDHSNQIKKIFYILEIALSVSFPVIFITVSIVLTNWSRSQKLKVFRCFNSLPKTTLSKMIEESNTEPLNDDNDMSIKTEKEIEYKRQEERTITVFRSGDIGSQLSQLFGILLIGILILVSDLVFINFGCQYYIKNLDDFIHSSPLLMYCSYTYCDSVSALLLLTCKAWMDNGLKQAQLTDPFILAFLLTKIQLTQDNYRIMFYGDSESQIHTVSKYIKNFEKYETSKCDFKDVNSSVYHSMYRCLSDDSMYHYYVNLIKRIFYEYSAIGRNIDLNSSVFFDVWHTLFGHLYPQYMDPLNEELTDSVQHVFTNNRSKLIIISTVLLIFGLLISFLYVYELSKQEKKLKQVLLMILHAPPQEILESSYIMAIISGDFSSRDDNDVHLDDIVYKSITENYPNGILIINNTGNILFMNSKANEYLTKFSSTMSESDKEKQKNKMKNKNTKNEMNNKNEIKIPNEIVLGQSQFSLNGRLISAKYTKLESTKTFVTLTDMSIIQKLEMDLEEETKRKKELITKVMPQNLTLKFMSNQEQGVSFSVQSVTIAMISLCLEEHNDNTIQIFNEVYNSLDSLIKAKNFQTIESIEIIGDLFMAIGGLFDEVNQTERHAQEITRFSLEALTKIKAIKEKFNCADINTLCGVAAGGPVYGGVIELDVPIFEVCGDVIDLAEEMMALGMPDVIHTTRAVYEFIYGRDFQIKERGELAVPNFGTVVTYIVSGSNE</sequence>
<dbReference type="InterPro" id="IPR029787">
    <property type="entry name" value="Nucleotide_cyclase"/>
</dbReference>
<proteinExistence type="predicted"/>
<keyword evidence="1" id="KW-0812">Transmembrane</keyword>
<keyword evidence="1" id="KW-1133">Transmembrane helix</keyword>
<dbReference type="PROSITE" id="PS50125">
    <property type="entry name" value="GUANYLATE_CYCLASE_2"/>
    <property type="match status" value="1"/>
</dbReference>
<feature type="transmembrane region" description="Helical" evidence="1">
    <location>
        <begin position="1184"/>
        <end position="1204"/>
    </location>
</feature>
<dbReference type="Gene3D" id="3.30.70.1230">
    <property type="entry name" value="Nucleotide cyclase"/>
    <property type="match status" value="1"/>
</dbReference>
<dbReference type="PANTHER" id="PTHR45655">
    <property type="entry name" value="GUANYLATE CYCLASE SOLUBLE SUBUNIT BETA-2"/>
    <property type="match status" value="1"/>
</dbReference>
<keyword evidence="4" id="KW-1185">Reference proteome</keyword>
<feature type="transmembrane region" description="Helical" evidence="1">
    <location>
        <begin position="974"/>
        <end position="1000"/>
    </location>
</feature>
<feature type="transmembrane region" description="Helical" evidence="1">
    <location>
        <begin position="296"/>
        <end position="318"/>
    </location>
</feature>
<dbReference type="CDD" id="cd07302">
    <property type="entry name" value="CHD"/>
    <property type="match status" value="1"/>
</dbReference>
<feature type="domain" description="Guanylate cyclase" evidence="2">
    <location>
        <begin position="1402"/>
        <end position="1539"/>
    </location>
</feature>
<feature type="transmembrane region" description="Helical" evidence="1">
    <location>
        <begin position="266"/>
        <end position="290"/>
    </location>
</feature>
<feature type="transmembrane region" description="Helical" evidence="1">
    <location>
        <begin position="653"/>
        <end position="677"/>
    </location>
</feature>
<gene>
    <name evidence="3" type="ORF">M9Y10_009884</name>
</gene>
<comment type="caution">
    <text evidence="3">The sequence shown here is derived from an EMBL/GenBank/DDBJ whole genome shotgun (WGS) entry which is preliminary data.</text>
</comment>
<feature type="transmembrane region" description="Helical" evidence="1">
    <location>
        <begin position="325"/>
        <end position="350"/>
    </location>
</feature>
<name>A0ABR2IPS1_9EUKA</name>
<dbReference type="PANTHER" id="PTHR45655:SF13">
    <property type="entry name" value="SOLUBLE GUANYLATE CYCLASE GCY-32-RELATED"/>
    <property type="match status" value="1"/>
</dbReference>
<feature type="transmembrane region" description="Helical" evidence="1">
    <location>
        <begin position="162"/>
        <end position="187"/>
    </location>
</feature>
<evidence type="ECO:0000313" key="4">
    <source>
        <dbReference type="Proteomes" id="UP001470230"/>
    </source>
</evidence>
<evidence type="ECO:0000313" key="3">
    <source>
        <dbReference type="EMBL" id="KAK8866916.1"/>
    </source>
</evidence>
<accession>A0ABR2IPS1</accession>
<dbReference type="EMBL" id="JAPFFF010000015">
    <property type="protein sequence ID" value="KAK8866916.1"/>
    <property type="molecule type" value="Genomic_DNA"/>
</dbReference>
<feature type="transmembrane region" description="Helical" evidence="1">
    <location>
        <begin position="130"/>
        <end position="150"/>
    </location>
</feature>
<dbReference type="SUPFAM" id="SSF55073">
    <property type="entry name" value="Nucleotide cyclase"/>
    <property type="match status" value="1"/>
</dbReference>
<evidence type="ECO:0000256" key="1">
    <source>
        <dbReference type="SAM" id="Phobius"/>
    </source>
</evidence>